<accession>A0A2G6E0H6</accession>
<gene>
    <name evidence="2" type="ORF">CSB45_15195</name>
</gene>
<dbReference type="EMBL" id="PDPS01000056">
    <property type="protein sequence ID" value="PID55603.1"/>
    <property type="molecule type" value="Genomic_DNA"/>
</dbReference>
<keyword evidence="1" id="KW-0472">Membrane</keyword>
<keyword evidence="1" id="KW-1133">Transmembrane helix</keyword>
<protein>
    <submittedName>
        <fullName evidence="2">Uncharacterized protein</fullName>
    </submittedName>
</protein>
<dbReference type="AlphaFoldDB" id="A0A2G6E0H6"/>
<comment type="caution">
    <text evidence="2">The sequence shown here is derived from an EMBL/GenBank/DDBJ whole genome shotgun (WGS) entry which is preliminary data.</text>
</comment>
<evidence type="ECO:0000313" key="2">
    <source>
        <dbReference type="EMBL" id="PID55603.1"/>
    </source>
</evidence>
<name>A0A2G6E0H6_9BACT</name>
<proteinExistence type="predicted"/>
<evidence type="ECO:0000313" key="3">
    <source>
        <dbReference type="Proteomes" id="UP000229740"/>
    </source>
</evidence>
<feature type="transmembrane region" description="Helical" evidence="1">
    <location>
        <begin position="6"/>
        <end position="23"/>
    </location>
</feature>
<keyword evidence="1" id="KW-0812">Transmembrane</keyword>
<feature type="transmembrane region" description="Helical" evidence="1">
    <location>
        <begin position="56"/>
        <end position="73"/>
    </location>
</feature>
<sequence>MNFSFSTFSILYALVGCAIVYFFQHRRRQLAEMKAEDFPELAGEDYEQFILLLKTAYERTLYMGVLFFPMAWAARNEGGSETSQLFFLLLIVCLAISNTVPRYKIMRLLEENNISIEEVRRRGVGL</sequence>
<organism evidence="2 3">
    <name type="scientific">candidate division KSB3 bacterium</name>
    <dbReference type="NCBI Taxonomy" id="2044937"/>
    <lineage>
        <taxon>Bacteria</taxon>
        <taxon>candidate division KSB3</taxon>
    </lineage>
</organism>
<evidence type="ECO:0000256" key="1">
    <source>
        <dbReference type="SAM" id="Phobius"/>
    </source>
</evidence>
<dbReference type="Proteomes" id="UP000229740">
    <property type="component" value="Unassembled WGS sequence"/>
</dbReference>
<reference evidence="2 3" key="1">
    <citation type="submission" date="2017-10" db="EMBL/GenBank/DDBJ databases">
        <title>Novel microbial diversity and functional potential in the marine mammal oral microbiome.</title>
        <authorList>
            <person name="Dudek N.K."/>
            <person name="Sun C.L."/>
            <person name="Burstein D."/>
            <person name="Kantor R.S."/>
            <person name="Aliaga Goltsman D.S."/>
            <person name="Bik E.M."/>
            <person name="Thomas B.C."/>
            <person name="Banfield J.F."/>
            <person name="Relman D.A."/>
        </authorList>
    </citation>
    <scope>NUCLEOTIDE SEQUENCE [LARGE SCALE GENOMIC DNA]</scope>
    <source>
        <strain evidence="2">DOLZORAL124_49_17</strain>
    </source>
</reference>
<feature type="transmembrane region" description="Helical" evidence="1">
    <location>
        <begin position="85"/>
        <end position="103"/>
    </location>
</feature>